<evidence type="ECO:0000313" key="4">
    <source>
        <dbReference type="Proteomes" id="UP001222325"/>
    </source>
</evidence>
<evidence type="ECO:0000313" key="3">
    <source>
        <dbReference type="EMBL" id="KAJ7103187.1"/>
    </source>
</evidence>
<feature type="domain" description="F-box" evidence="2">
    <location>
        <begin position="47"/>
        <end position="96"/>
    </location>
</feature>
<dbReference type="InterPro" id="IPR001810">
    <property type="entry name" value="F-box_dom"/>
</dbReference>
<dbReference type="SUPFAM" id="SSF81383">
    <property type="entry name" value="F-box domain"/>
    <property type="match status" value="1"/>
</dbReference>
<sequence length="715" mass="81488">MPGSSAAQGNELPESSPPCKKLKIGVKSTDSDSNVRRSKSTKTRSKLSMLPSLPLDILFEIFGHLSPSDVLNMARATKDLRRVLMHRSAVSIWKASLRQISGLPECPQEMSEPAWVNLVFSTHCHNCFAHRVQKVDWILRIRLCKQCIKTSKILRSDEHLDSQANKLDKIIAQCVPFSSTFHIRGHRGKCCLAKQERAFRKELQSVDGDKSEFVRIRKRSTEAREAHAAKCEAWTASLNQDRWDELEEIRDRRRADIVDKLEDLGFVEELEYLEDLELSLDRVAPALILLDDHPDVKLGKPLTERSWKNMEPRLVEYMQQVKAHRVAAERLRVVRQREKIAVSSWVQFRLAYSAERLLPSGTDILSWGTVKAIIDLPSSVQTVLHDPEPVETGVIAGTLDEVESDKGRTETASVSTTISPASFTSVFSSMSGLIMRWEAKKLHELCRFNTLSAEIPFSCSPTSRDLGALRLAACVFTCEDESKIHPWIEHYQNGVYPAMYYPEFLHHPCTTVARRERGDDKDAPFNPLFEASKDFHYHRRKEWSTHSLFFDEKASRAVKRLLEACGLDYRIVTVEEMDSADPLFICLKCSYGAKCDGQRPRKVFSWRNAVQHCMRVHWGDGSVTWESITEESADLARALSAARGIDSNIWQCAHCRYSSRDRDVVKTEELVHNHLDVYHSILDPVKERDYYEAVDRPPPRTVTVQITPKTVDSAC</sequence>
<dbReference type="Proteomes" id="UP001222325">
    <property type="component" value="Unassembled WGS sequence"/>
</dbReference>
<reference evidence="3" key="1">
    <citation type="submission" date="2023-03" db="EMBL/GenBank/DDBJ databases">
        <title>Massive genome expansion in bonnet fungi (Mycena s.s.) driven by repeated elements and novel gene families across ecological guilds.</title>
        <authorList>
            <consortium name="Lawrence Berkeley National Laboratory"/>
            <person name="Harder C.B."/>
            <person name="Miyauchi S."/>
            <person name="Viragh M."/>
            <person name="Kuo A."/>
            <person name="Thoen E."/>
            <person name="Andreopoulos B."/>
            <person name="Lu D."/>
            <person name="Skrede I."/>
            <person name="Drula E."/>
            <person name="Henrissat B."/>
            <person name="Morin E."/>
            <person name="Kohler A."/>
            <person name="Barry K."/>
            <person name="LaButti K."/>
            <person name="Morin E."/>
            <person name="Salamov A."/>
            <person name="Lipzen A."/>
            <person name="Mereny Z."/>
            <person name="Hegedus B."/>
            <person name="Baldrian P."/>
            <person name="Stursova M."/>
            <person name="Weitz H."/>
            <person name="Taylor A."/>
            <person name="Grigoriev I.V."/>
            <person name="Nagy L.G."/>
            <person name="Martin F."/>
            <person name="Kauserud H."/>
        </authorList>
    </citation>
    <scope>NUCLEOTIDE SEQUENCE</scope>
    <source>
        <strain evidence="3">CBHHK173m</strain>
    </source>
</reference>
<protein>
    <recommendedName>
        <fullName evidence="2">F-box domain-containing protein</fullName>
    </recommendedName>
</protein>
<dbReference type="CDD" id="cd09917">
    <property type="entry name" value="F-box_SF"/>
    <property type="match status" value="1"/>
</dbReference>
<comment type="caution">
    <text evidence="3">The sequence shown here is derived from an EMBL/GenBank/DDBJ whole genome shotgun (WGS) entry which is preliminary data.</text>
</comment>
<name>A0AAD6XZ77_9AGAR</name>
<proteinExistence type="predicted"/>
<keyword evidence="4" id="KW-1185">Reference proteome</keyword>
<organism evidence="3 4">
    <name type="scientific">Mycena belliarum</name>
    <dbReference type="NCBI Taxonomy" id="1033014"/>
    <lineage>
        <taxon>Eukaryota</taxon>
        <taxon>Fungi</taxon>
        <taxon>Dikarya</taxon>
        <taxon>Basidiomycota</taxon>
        <taxon>Agaricomycotina</taxon>
        <taxon>Agaricomycetes</taxon>
        <taxon>Agaricomycetidae</taxon>
        <taxon>Agaricales</taxon>
        <taxon>Marasmiineae</taxon>
        <taxon>Mycenaceae</taxon>
        <taxon>Mycena</taxon>
    </lineage>
</organism>
<dbReference type="PROSITE" id="PS50181">
    <property type="entry name" value="FBOX"/>
    <property type="match status" value="1"/>
</dbReference>
<dbReference type="Pfam" id="PF00646">
    <property type="entry name" value="F-box"/>
    <property type="match status" value="1"/>
</dbReference>
<gene>
    <name evidence="3" type="ORF">B0H15DRAFT_811322</name>
</gene>
<evidence type="ECO:0000256" key="1">
    <source>
        <dbReference type="SAM" id="MobiDB-lite"/>
    </source>
</evidence>
<dbReference type="AlphaFoldDB" id="A0AAD6XZ77"/>
<dbReference type="InterPro" id="IPR036047">
    <property type="entry name" value="F-box-like_dom_sf"/>
</dbReference>
<accession>A0AAD6XZ77</accession>
<dbReference type="EMBL" id="JARJCN010000002">
    <property type="protein sequence ID" value="KAJ7103187.1"/>
    <property type="molecule type" value="Genomic_DNA"/>
</dbReference>
<evidence type="ECO:0000259" key="2">
    <source>
        <dbReference type="PROSITE" id="PS50181"/>
    </source>
</evidence>
<feature type="region of interest" description="Disordered" evidence="1">
    <location>
        <begin position="1"/>
        <end position="43"/>
    </location>
</feature>